<dbReference type="Pfam" id="PF07549">
    <property type="entry name" value="Sec_GG"/>
    <property type="match status" value="1"/>
</dbReference>
<keyword evidence="4 9" id="KW-0812">Transmembrane</keyword>
<dbReference type="InterPro" id="IPR022813">
    <property type="entry name" value="SecD/SecF_arch_bac"/>
</dbReference>
<name>A0A1Q2CEB8_9ACTN</name>
<dbReference type="SUPFAM" id="SSF82866">
    <property type="entry name" value="Multidrug efflux transporter AcrB transmembrane domain"/>
    <property type="match status" value="1"/>
</dbReference>
<evidence type="ECO:0000313" key="12">
    <source>
        <dbReference type="Proteomes" id="UP000188324"/>
    </source>
</evidence>
<dbReference type="NCBIfam" id="TIGR00916">
    <property type="entry name" value="2A0604s01"/>
    <property type="match status" value="1"/>
</dbReference>
<dbReference type="Proteomes" id="UP000188324">
    <property type="component" value="Chromosome"/>
</dbReference>
<dbReference type="InterPro" id="IPR055344">
    <property type="entry name" value="SecD_SecF_C_bact"/>
</dbReference>
<evidence type="ECO:0000256" key="10">
    <source>
        <dbReference type="SAM" id="MobiDB-lite"/>
    </source>
</evidence>
<dbReference type="InterPro" id="IPR022646">
    <property type="entry name" value="SecD/SecF_CS"/>
</dbReference>
<dbReference type="InterPro" id="IPR048634">
    <property type="entry name" value="SecD_SecF_C"/>
</dbReference>
<feature type="transmembrane region" description="Helical" evidence="9">
    <location>
        <begin position="27"/>
        <end position="45"/>
    </location>
</feature>
<feature type="compositionally biased region" description="Low complexity" evidence="10">
    <location>
        <begin position="334"/>
        <end position="347"/>
    </location>
</feature>
<evidence type="ECO:0000313" key="11">
    <source>
        <dbReference type="EMBL" id="AQP44472.1"/>
    </source>
</evidence>
<evidence type="ECO:0000256" key="2">
    <source>
        <dbReference type="ARBA" id="ARBA00022448"/>
    </source>
</evidence>
<gene>
    <name evidence="9" type="primary">secF</name>
    <name evidence="11" type="ORF">RPIT_06305</name>
</gene>
<evidence type="ECO:0000256" key="1">
    <source>
        <dbReference type="ARBA" id="ARBA00004651"/>
    </source>
</evidence>
<keyword evidence="8 9" id="KW-0472">Membrane</keyword>
<dbReference type="Pfam" id="PF02355">
    <property type="entry name" value="SecD_SecF_C"/>
    <property type="match status" value="1"/>
</dbReference>
<dbReference type="PANTHER" id="PTHR30081">
    <property type="entry name" value="PROTEIN-EXPORT MEMBRANE PROTEIN SEC"/>
    <property type="match status" value="1"/>
</dbReference>
<feature type="transmembrane region" description="Helical" evidence="9">
    <location>
        <begin position="279"/>
        <end position="305"/>
    </location>
</feature>
<dbReference type="GO" id="GO:0005886">
    <property type="term" value="C:plasma membrane"/>
    <property type="evidence" value="ECO:0007669"/>
    <property type="project" value="UniProtKB-SubCell"/>
</dbReference>
<dbReference type="PRINTS" id="PR01755">
    <property type="entry name" value="SECFTRNLCASE"/>
</dbReference>
<feature type="transmembrane region" description="Helical" evidence="9">
    <location>
        <begin position="246"/>
        <end position="267"/>
    </location>
</feature>
<dbReference type="GO" id="GO:0015450">
    <property type="term" value="F:protein-transporting ATPase activity"/>
    <property type="evidence" value="ECO:0007669"/>
    <property type="project" value="InterPro"/>
</dbReference>
<evidence type="ECO:0000256" key="9">
    <source>
        <dbReference type="HAMAP-Rule" id="MF_01464"/>
    </source>
</evidence>
<keyword evidence="3 9" id="KW-1003">Cell membrane</keyword>
<dbReference type="InterPro" id="IPR005665">
    <property type="entry name" value="SecF_bac"/>
</dbReference>
<comment type="function">
    <text evidence="9">Part of the Sec protein translocase complex. Interacts with the SecYEG preprotein conducting channel. SecDF uses the proton motive force (PMF) to complete protein translocation after the ATP-dependent function of SecA.</text>
</comment>
<keyword evidence="2 9" id="KW-0813">Transport</keyword>
<evidence type="ECO:0000256" key="8">
    <source>
        <dbReference type="ARBA" id="ARBA00023136"/>
    </source>
</evidence>
<accession>A0A1Q2CEB8</accession>
<evidence type="ECO:0000256" key="6">
    <source>
        <dbReference type="ARBA" id="ARBA00022989"/>
    </source>
</evidence>
<dbReference type="STRING" id="1610493.RPIT_06305"/>
<comment type="similarity">
    <text evidence="9">Belongs to the SecD/SecF family. SecF subfamily.</text>
</comment>
<dbReference type="NCBIfam" id="TIGR00966">
    <property type="entry name" value="transloc_SecF"/>
    <property type="match status" value="1"/>
</dbReference>
<dbReference type="GO" id="GO:0065002">
    <property type="term" value="P:intracellular protein transmembrane transport"/>
    <property type="evidence" value="ECO:0007669"/>
    <property type="project" value="UniProtKB-UniRule"/>
</dbReference>
<dbReference type="GO" id="GO:0006605">
    <property type="term" value="P:protein targeting"/>
    <property type="evidence" value="ECO:0007669"/>
    <property type="project" value="UniProtKB-UniRule"/>
</dbReference>
<reference evidence="11 12" key="1">
    <citation type="journal article" date="2016" name="Int. J. Syst. Evol. Microbiol.">
        <title>Tessaracoccus flavus sp. nov., isolated from the drainage system of a lindane-producing factory.</title>
        <authorList>
            <person name="Kumari R."/>
            <person name="Singh P."/>
            <person name="Schumann P."/>
            <person name="Lal R."/>
        </authorList>
    </citation>
    <scope>NUCLEOTIDE SEQUENCE [LARGE SCALE GENOMIC DNA]</scope>
    <source>
        <strain evidence="11 12">RP1T</strain>
    </source>
</reference>
<dbReference type="OrthoDB" id="9774769at2"/>
<evidence type="ECO:0000256" key="3">
    <source>
        <dbReference type="ARBA" id="ARBA00022475"/>
    </source>
</evidence>
<dbReference type="AlphaFoldDB" id="A0A1Q2CEB8"/>
<evidence type="ECO:0000256" key="7">
    <source>
        <dbReference type="ARBA" id="ARBA00023010"/>
    </source>
</evidence>
<dbReference type="InterPro" id="IPR022645">
    <property type="entry name" value="SecD/SecF_bac"/>
</dbReference>
<evidence type="ECO:0000256" key="4">
    <source>
        <dbReference type="ARBA" id="ARBA00022692"/>
    </source>
</evidence>
<dbReference type="PANTHER" id="PTHR30081:SF8">
    <property type="entry name" value="PROTEIN TRANSLOCASE SUBUNIT SECF"/>
    <property type="match status" value="1"/>
</dbReference>
<dbReference type="Gene3D" id="1.20.1640.10">
    <property type="entry name" value="Multidrug efflux transporter AcrB transmembrane domain"/>
    <property type="match status" value="1"/>
</dbReference>
<dbReference type="GO" id="GO:0043952">
    <property type="term" value="P:protein transport by the Sec complex"/>
    <property type="evidence" value="ECO:0007669"/>
    <property type="project" value="UniProtKB-UniRule"/>
</dbReference>
<keyword evidence="7 9" id="KW-0811">Translocation</keyword>
<protein>
    <recommendedName>
        <fullName evidence="9">Protein-export membrane protein SecF</fullName>
    </recommendedName>
</protein>
<keyword evidence="12" id="KW-1185">Reference proteome</keyword>
<sequence length="377" mass="40893">MSTTKRSIAERLYTGQLSYDFIKNRKLWFIISAVLLSASLLLILVRGLTLGIEFRGGTDFQAPMQVQSTTVDDVRAQVGDFEIEDLDAQVFAVGDDAIRVQTRSLNPEETTTTRADIGELAGVAPEEVTYNAIGPSWGEQISRQGLVALVVFLVAVMLLIAAYFRDWKMSIAAIVAVFHDLIITVGVYALVGFTVTPATVIGVLTILGYSLYDTVVVFDKIRENVKGIGHTNKTYSQQANYAVNQVIVRSINTTIIGVLPVLALFIAGATLQSGPLADLGLALLVGMIAGAYSSLFIAAPLLAWLREREPRMIEHREQIARRAARAEQKHARSAAKAEPAFAAAGSPAAPPTTEPTGPVVRNQRRTASTRAERRGRK</sequence>
<keyword evidence="5 9" id="KW-0653">Protein transport</keyword>
<organism evidence="11 12">
    <name type="scientific">Tessaracoccus flavus</name>
    <dbReference type="NCBI Taxonomy" id="1610493"/>
    <lineage>
        <taxon>Bacteria</taxon>
        <taxon>Bacillati</taxon>
        <taxon>Actinomycetota</taxon>
        <taxon>Actinomycetes</taxon>
        <taxon>Propionibacteriales</taxon>
        <taxon>Propionibacteriaceae</taxon>
        <taxon>Tessaracoccus</taxon>
    </lineage>
</organism>
<feature type="region of interest" description="Disordered" evidence="10">
    <location>
        <begin position="323"/>
        <end position="377"/>
    </location>
</feature>
<proteinExistence type="inferred from homology"/>
<dbReference type="RefSeq" id="WP_077341627.1">
    <property type="nucleotide sequence ID" value="NZ_CP019605.1"/>
</dbReference>
<dbReference type="HAMAP" id="MF_01464_B">
    <property type="entry name" value="SecF_B"/>
    <property type="match status" value="1"/>
</dbReference>
<comment type="subcellular location">
    <subcellularLocation>
        <location evidence="1 9">Cell membrane</location>
        <topology evidence="1 9">Multi-pass membrane protein</topology>
    </subcellularLocation>
</comment>
<comment type="subunit">
    <text evidence="9">Forms a complex with SecD. Part of the essential Sec protein translocation apparatus which comprises SecA, SecYEG and auxiliary proteins SecDF. Other proteins may also be involved.</text>
</comment>
<dbReference type="EMBL" id="CP019605">
    <property type="protein sequence ID" value="AQP44472.1"/>
    <property type="molecule type" value="Genomic_DNA"/>
</dbReference>
<evidence type="ECO:0000256" key="5">
    <source>
        <dbReference type="ARBA" id="ARBA00022927"/>
    </source>
</evidence>
<keyword evidence="6 9" id="KW-1133">Transmembrane helix</keyword>
<feature type="transmembrane region" description="Helical" evidence="9">
    <location>
        <begin position="145"/>
        <end position="164"/>
    </location>
</feature>
<dbReference type="KEGG" id="tfl:RPIT_06305"/>
<feature type="transmembrane region" description="Helical" evidence="9">
    <location>
        <begin position="171"/>
        <end position="191"/>
    </location>
</feature>
<feature type="transmembrane region" description="Helical" evidence="9">
    <location>
        <begin position="197"/>
        <end position="218"/>
    </location>
</feature>